<proteinExistence type="inferred from homology"/>
<evidence type="ECO:0000256" key="5">
    <source>
        <dbReference type="HAMAP-Rule" id="MF_00040"/>
    </source>
</evidence>
<comment type="function">
    <text evidence="5">Responsible for the release of ribosomes from messenger RNA at the termination of protein biosynthesis. May increase the efficiency of translation by recycling ribosomes from one round of translation to another.</text>
</comment>
<dbReference type="SUPFAM" id="SSF55194">
    <property type="entry name" value="Ribosome recycling factor, RRF"/>
    <property type="match status" value="1"/>
</dbReference>
<evidence type="ECO:0000256" key="4">
    <source>
        <dbReference type="ARBA" id="ARBA00022917"/>
    </source>
</evidence>
<dbReference type="RefSeq" id="WP_014082093.1">
    <property type="nucleotide sequence ID" value="NZ_BAAAXT010000002.1"/>
</dbReference>
<dbReference type="FunFam" id="3.30.1360.40:FF:000001">
    <property type="entry name" value="Ribosome-recycling factor"/>
    <property type="match status" value="1"/>
</dbReference>
<dbReference type="GO" id="GO:0043023">
    <property type="term" value="F:ribosomal large subunit binding"/>
    <property type="evidence" value="ECO:0007669"/>
    <property type="project" value="TreeGrafter"/>
</dbReference>
<dbReference type="PANTHER" id="PTHR20982:SF3">
    <property type="entry name" value="MITOCHONDRIAL RIBOSOME RECYCLING FACTOR PSEUDO 1"/>
    <property type="match status" value="1"/>
</dbReference>
<dbReference type="Gene3D" id="1.10.132.20">
    <property type="entry name" value="Ribosome-recycling factor"/>
    <property type="match status" value="1"/>
</dbReference>
<dbReference type="AlphaFoldDB" id="A0A5C4TKJ8"/>
<keyword evidence="4 5" id="KW-0648">Protein biosynthesis</keyword>
<dbReference type="FunFam" id="1.10.132.20:FF:000001">
    <property type="entry name" value="Ribosome-recycling factor"/>
    <property type="match status" value="1"/>
</dbReference>
<evidence type="ECO:0000313" key="7">
    <source>
        <dbReference type="EMBL" id="TNK90807.1"/>
    </source>
</evidence>
<feature type="domain" description="Ribosome recycling factor" evidence="6">
    <location>
        <begin position="22"/>
        <end position="185"/>
    </location>
</feature>
<reference evidence="7 8" key="1">
    <citation type="submission" date="2018-05" db="EMBL/GenBank/DDBJ databases">
        <title>Lactobacillus sanfranciscensis Ah4 draft denome sequence.</title>
        <authorList>
            <person name="Zhang G."/>
        </authorList>
    </citation>
    <scope>NUCLEOTIDE SEQUENCE [LARGE SCALE GENOMIC DNA]</scope>
    <source>
        <strain evidence="7 8">Ah4</strain>
    </source>
</reference>
<dbReference type="OMA" id="FNPMNNG"/>
<dbReference type="GO" id="GO:0006415">
    <property type="term" value="P:translational termination"/>
    <property type="evidence" value="ECO:0007669"/>
    <property type="project" value="UniProtKB-UniRule"/>
</dbReference>
<protein>
    <recommendedName>
        <fullName evidence="5">Ribosome-recycling factor</fullName>
        <shortName evidence="5">RRF</shortName>
    </recommendedName>
    <alternativeName>
        <fullName evidence="5">Ribosome-releasing factor</fullName>
    </alternativeName>
</protein>
<dbReference type="InterPro" id="IPR023584">
    <property type="entry name" value="Ribosome_recyc_fac_dom"/>
</dbReference>
<dbReference type="GO" id="GO:0005737">
    <property type="term" value="C:cytoplasm"/>
    <property type="evidence" value="ECO:0007669"/>
    <property type="project" value="UniProtKB-SubCell"/>
</dbReference>
<keyword evidence="3 5" id="KW-0963">Cytoplasm</keyword>
<evidence type="ECO:0000256" key="3">
    <source>
        <dbReference type="ARBA" id="ARBA00022490"/>
    </source>
</evidence>
<sequence length="187" mass="21054">MANTKELINETKHKMSKAQSVLESELGQMRAGRANASILKPVMVEYYGAPTPLVQVASISIPEPRIMMITPYDKTALKEIERGILEADLGLNPMNDGDVVRIEIPQLTEERRKELAKKVKATGEQSKVAVRNVRRDSMDIVKRESKNDEINEDEAHDLENQIQKITNEAIKGIDTIIKEKQESVMTD</sequence>
<evidence type="ECO:0000256" key="1">
    <source>
        <dbReference type="ARBA" id="ARBA00004496"/>
    </source>
</evidence>
<dbReference type="InterPro" id="IPR036191">
    <property type="entry name" value="RRF_sf"/>
</dbReference>
<evidence type="ECO:0000256" key="2">
    <source>
        <dbReference type="ARBA" id="ARBA00005912"/>
    </source>
</evidence>
<dbReference type="EMBL" id="QFCR01000004">
    <property type="protein sequence ID" value="TNK90807.1"/>
    <property type="molecule type" value="Genomic_DNA"/>
</dbReference>
<dbReference type="Proteomes" id="UP000313312">
    <property type="component" value="Unassembled WGS sequence"/>
</dbReference>
<dbReference type="GeneID" id="93160711"/>
<comment type="caution">
    <text evidence="7">The sequence shown here is derived from an EMBL/GenBank/DDBJ whole genome shotgun (WGS) entry which is preliminary data.</text>
</comment>
<gene>
    <name evidence="5" type="primary">frr</name>
    <name evidence="7" type="ORF">DID87_02445</name>
</gene>
<dbReference type="InterPro" id="IPR002661">
    <property type="entry name" value="Ribosome_recyc_fac"/>
</dbReference>
<comment type="similarity">
    <text evidence="2 5">Belongs to the RRF family.</text>
</comment>
<evidence type="ECO:0000259" key="6">
    <source>
        <dbReference type="Pfam" id="PF01765"/>
    </source>
</evidence>
<dbReference type="Pfam" id="PF01765">
    <property type="entry name" value="RRF"/>
    <property type="match status" value="1"/>
</dbReference>
<name>A0A5C4TKJ8_FRUSA</name>
<dbReference type="HAMAP" id="MF_00040">
    <property type="entry name" value="RRF"/>
    <property type="match status" value="1"/>
</dbReference>
<organism evidence="7 8">
    <name type="scientific">Fructilactobacillus sanfranciscensis</name>
    <name type="common">Lactobacillus sanfranciscensis</name>
    <dbReference type="NCBI Taxonomy" id="1625"/>
    <lineage>
        <taxon>Bacteria</taxon>
        <taxon>Bacillati</taxon>
        <taxon>Bacillota</taxon>
        <taxon>Bacilli</taxon>
        <taxon>Lactobacillales</taxon>
        <taxon>Lactobacillaceae</taxon>
        <taxon>Fructilactobacillus</taxon>
    </lineage>
</organism>
<accession>A0A5C4TKJ8</accession>
<dbReference type="NCBIfam" id="TIGR00496">
    <property type="entry name" value="frr"/>
    <property type="match status" value="1"/>
</dbReference>
<dbReference type="Gene3D" id="3.30.1360.40">
    <property type="match status" value="1"/>
</dbReference>
<evidence type="ECO:0000313" key="8">
    <source>
        <dbReference type="Proteomes" id="UP000313312"/>
    </source>
</evidence>
<dbReference type="PANTHER" id="PTHR20982">
    <property type="entry name" value="RIBOSOME RECYCLING FACTOR"/>
    <property type="match status" value="1"/>
</dbReference>
<comment type="subcellular location">
    <subcellularLocation>
        <location evidence="1 5">Cytoplasm</location>
    </subcellularLocation>
</comment>
<dbReference type="CDD" id="cd00520">
    <property type="entry name" value="RRF"/>
    <property type="match status" value="1"/>
</dbReference>